<evidence type="ECO:0000313" key="1">
    <source>
        <dbReference type="EMBL" id="ELQ74714.1"/>
    </source>
</evidence>
<evidence type="ECO:0000313" key="2">
    <source>
        <dbReference type="Proteomes" id="UP000011185"/>
    </source>
</evidence>
<keyword evidence="2" id="KW-1185">Reference proteome</keyword>
<dbReference type="AlphaFoldDB" id="L7JTI8"/>
<dbReference type="VEuPathDB" id="MicrosporidiaDB:THOM_2355"/>
<name>L7JTI8_TRAHO</name>
<gene>
    <name evidence="1" type="ORF">THOM_2355</name>
</gene>
<accession>L7JTI8</accession>
<proteinExistence type="predicted"/>
<protein>
    <submittedName>
        <fullName evidence="1">Uncharacterized protein</fullName>
    </submittedName>
</protein>
<dbReference type="EMBL" id="JH994028">
    <property type="protein sequence ID" value="ELQ74714.1"/>
    <property type="molecule type" value="Genomic_DNA"/>
</dbReference>
<sequence length="59" mass="6799">MTTHRMTKEKKELLLEISDKLNITFNERMIDIALDMLEGGMSVENMIIILEEMRTDVGG</sequence>
<dbReference type="Proteomes" id="UP000011185">
    <property type="component" value="Unassembled WGS sequence"/>
</dbReference>
<reference evidence="1 2" key="1">
    <citation type="journal article" date="2012" name="PLoS Pathog.">
        <title>The genome of the obligate intracellular parasite Trachipleistophora hominis: new insights into microsporidian genome dynamics and reductive evolution.</title>
        <authorList>
            <person name="Heinz E."/>
            <person name="Williams T.A."/>
            <person name="Nakjang S."/>
            <person name="Noel C.J."/>
            <person name="Swan D.C."/>
            <person name="Goldberg A.V."/>
            <person name="Harris S.R."/>
            <person name="Weinmaier T."/>
            <person name="Markert S."/>
            <person name="Becher D."/>
            <person name="Bernhardt J."/>
            <person name="Dagan T."/>
            <person name="Hacker C."/>
            <person name="Lucocq J.M."/>
            <person name="Schweder T."/>
            <person name="Rattei T."/>
            <person name="Hall N."/>
            <person name="Hirt R.P."/>
            <person name="Embley T.M."/>
        </authorList>
    </citation>
    <scope>NUCLEOTIDE SEQUENCE [LARGE SCALE GENOMIC DNA]</scope>
</reference>
<organism evidence="1 2">
    <name type="scientific">Trachipleistophora hominis</name>
    <name type="common">Microsporidian parasite</name>
    <dbReference type="NCBI Taxonomy" id="72359"/>
    <lineage>
        <taxon>Eukaryota</taxon>
        <taxon>Fungi</taxon>
        <taxon>Fungi incertae sedis</taxon>
        <taxon>Microsporidia</taxon>
        <taxon>Pleistophoridae</taxon>
        <taxon>Trachipleistophora</taxon>
    </lineage>
</organism>
<dbReference type="InParanoid" id="L7JTI8"/>
<dbReference type="HOGENOM" id="CLU_2962543_0_0_1"/>